<keyword evidence="7" id="KW-1185">Reference proteome</keyword>
<dbReference type="GO" id="GO:0005635">
    <property type="term" value="C:nuclear envelope"/>
    <property type="evidence" value="ECO:0007669"/>
    <property type="project" value="TreeGrafter"/>
</dbReference>
<evidence type="ECO:0000313" key="7">
    <source>
        <dbReference type="Proteomes" id="UP001369815"/>
    </source>
</evidence>
<evidence type="ECO:0000256" key="4">
    <source>
        <dbReference type="ARBA" id="ARBA00023136"/>
    </source>
</evidence>
<accession>A0AAX6M943</accession>
<dbReference type="GO" id="GO:0004602">
    <property type="term" value="F:glutathione peroxidase activity"/>
    <property type="evidence" value="ECO:0007669"/>
    <property type="project" value="TreeGrafter"/>
</dbReference>
<dbReference type="Proteomes" id="UP001369815">
    <property type="component" value="Unassembled WGS sequence"/>
</dbReference>
<keyword evidence="4 5" id="KW-0472">Membrane</keyword>
<organism evidence="6 7">
    <name type="scientific">Daldinia eschscholtzii</name>
    <dbReference type="NCBI Taxonomy" id="292717"/>
    <lineage>
        <taxon>Eukaryota</taxon>
        <taxon>Fungi</taxon>
        <taxon>Dikarya</taxon>
        <taxon>Ascomycota</taxon>
        <taxon>Pezizomycotina</taxon>
        <taxon>Sordariomycetes</taxon>
        <taxon>Xylariomycetidae</taxon>
        <taxon>Xylariales</taxon>
        <taxon>Hypoxylaceae</taxon>
        <taxon>Daldinia</taxon>
    </lineage>
</organism>
<dbReference type="SUPFAM" id="SSF161084">
    <property type="entry name" value="MAPEG domain-like"/>
    <property type="match status" value="1"/>
</dbReference>
<evidence type="ECO:0000313" key="6">
    <source>
        <dbReference type="EMBL" id="KAK6948711.1"/>
    </source>
</evidence>
<comment type="subcellular location">
    <subcellularLocation>
        <location evidence="1">Membrane</location>
        <topology evidence="1">Multi-pass membrane protein</topology>
    </subcellularLocation>
</comment>
<protein>
    <recommendedName>
        <fullName evidence="8">Microsomal glutathione S-transferase 3</fullName>
    </recommendedName>
</protein>
<dbReference type="PANTHER" id="PTHR10250">
    <property type="entry name" value="MICROSOMAL GLUTATHIONE S-TRANSFERASE"/>
    <property type="match status" value="1"/>
</dbReference>
<sequence length="150" mass="16341">MASYALQVPSEYGYVLTVAASSLFVNTFHFLLTVKARNQSGLRYPIPYASQEQAEKDPKAYLFNCAQRAQANFIEHQPSFLTALLISGLWFPTASAALGAGWVFGRTWYAAGYTSSGPPGRTKGFYISFLCDTALKIMAVIAGVKLLPQA</sequence>
<feature type="transmembrane region" description="Helical" evidence="5">
    <location>
        <begin position="12"/>
        <end position="34"/>
    </location>
</feature>
<dbReference type="EMBL" id="JBANMG010000010">
    <property type="protein sequence ID" value="KAK6948711.1"/>
    <property type="molecule type" value="Genomic_DNA"/>
</dbReference>
<dbReference type="InterPro" id="IPR001129">
    <property type="entry name" value="Membr-assoc_MAPEG"/>
</dbReference>
<dbReference type="Pfam" id="PF01124">
    <property type="entry name" value="MAPEG"/>
    <property type="match status" value="1"/>
</dbReference>
<feature type="transmembrane region" description="Helical" evidence="5">
    <location>
        <begin position="124"/>
        <end position="147"/>
    </location>
</feature>
<dbReference type="InterPro" id="IPR050997">
    <property type="entry name" value="MAPEG"/>
</dbReference>
<dbReference type="GO" id="GO:0004364">
    <property type="term" value="F:glutathione transferase activity"/>
    <property type="evidence" value="ECO:0007669"/>
    <property type="project" value="TreeGrafter"/>
</dbReference>
<dbReference type="PANTHER" id="PTHR10250:SF26">
    <property type="entry name" value="GLUTATHIONE S-TRANSFERASE 3, MITOCHONDRIAL"/>
    <property type="match status" value="1"/>
</dbReference>
<keyword evidence="3 5" id="KW-1133">Transmembrane helix</keyword>
<reference evidence="6 7" key="1">
    <citation type="journal article" date="2024" name="Front Chem Biol">
        <title>Unveiling the potential of Daldinia eschscholtzii MFLUCC 19-0629 through bioactivity and bioinformatics studies for enhanced sustainable agriculture production.</title>
        <authorList>
            <person name="Brooks S."/>
            <person name="Weaver J.A."/>
            <person name="Klomchit A."/>
            <person name="Alharthi S.A."/>
            <person name="Onlamun T."/>
            <person name="Nurani R."/>
            <person name="Vong T.K."/>
            <person name="Alberti F."/>
            <person name="Greco C."/>
        </authorList>
    </citation>
    <scope>NUCLEOTIDE SEQUENCE [LARGE SCALE GENOMIC DNA]</scope>
    <source>
        <strain evidence="6">MFLUCC 19-0629</strain>
    </source>
</reference>
<evidence type="ECO:0008006" key="8">
    <source>
        <dbReference type="Google" id="ProtNLM"/>
    </source>
</evidence>
<dbReference type="Gene3D" id="1.20.120.550">
    <property type="entry name" value="Membrane associated eicosanoid/glutathione metabolism-like domain"/>
    <property type="match status" value="1"/>
</dbReference>
<dbReference type="AlphaFoldDB" id="A0AAX6M943"/>
<dbReference type="GO" id="GO:0005783">
    <property type="term" value="C:endoplasmic reticulum"/>
    <property type="evidence" value="ECO:0007669"/>
    <property type="project" value="TreeGrafter"/>
</dbReference>
<evidence type="ECO:0000256" key="3">
    <source>
        <dbReference type="ARBA" id="ARBA00022989"/>
    </source>
</evidence>
<evidence type="ECO:0000256" key="5">
    <source>
        <dbReference type="SAM" id="Phobius"/>
    </source>
</evidence>
<evidence type="ECO:0000256" key="1">
    <source>
        <dbReference type="ARBA" id="ARBA00004141"/>
    </source>
</evidence>
<evidence type="ECO:0000256" key="2">
    <source>
        <dbReference type="ARBA" id="ARBA00022692"/>
    </source>
</evidence>
<feature type="transmembrane region" description="Helical" evidence="5">
    <location>
        <begin position="80"/>
        <end position="104"/>
    </location>
</feature>
<name>A0AAX6M943_9PEZI</name>
<dbReference type="InterPro" id="IPR023352">
    <property type="entry name" value="MAPEG-like_dom_sf"/>
</dbReference>
<keyword evidence="2 5" id="KW-0812">Transmembrane</keyword>
<comment type="caution">
    <text evidence="6">The sequence shown here is derived from an EMBL/GenBank/DDBJ whole genome shotgun (WGS) entry which is preliminary data.</text>
</comment>
<gene>
    <name evidence="6" type="ORF">Daesc_010481</name>
</gene>
<proteinExistence type="predicted"/>
<dbReference type="GO" id="GO:0016020">
    <property type="term" value="C:membrane"/>
    <property type="evidence" value="ECO:0007669"/>
    <property type="project" value="UniProtKB-SubCell"/>
</dbReference>